<name>A0A2C5Y1M1_9HYPO</name>
<sequence>MPNLHVPSPPDFLNESPPAADPSPEASPTPDDIVLLRAALHRAKGLPPDIVDCIFDFAEFWARSSSVVNYGNEMRQSKSIVASCPQENTFLLRSPPLGLTHVCRGNVRLAEELVYDSSEARPIPLTRERDAAYFSRLVDYPTPRLVNPCRKIVFSIRSRDQGWGTHDGDEKCTYDARRDSSTETPPALPVCGLRPVQPTINVLTDQDETRYLYDHPLLPDDRYNICRNKAACPDWQDHVVTWSYLDDVEPTSDAGADLHQKGRGRASADGSFVRGLRLGDVVTVWGKARFPQWINKVESVHIDVYWAV</sequence>
<dbReference type="EMBL" id="NJES01000457">
    <property type="protein sequence ID" value="PHH71998.1"/>
    <property type="molecule type" value="Genomic_DNA"/>
</dbReference>
<protein>
    <submittedName>
        <fullName evidence="2">Uncharacterized protein</fullName>
    </submittedName>
</protein>
<accession>A0A2C5Y1M1</accession>
<gene>
    <name evidence="2" type="ORF">CDD80_4836</name>
</gene>
<proteinExistence type="predicted"/>
<evidence type="ECO:0000313" key="3">
    <source>
        <dbReference type="Proteomes" id="UP000226431"/>
    </source>
</evidence>
<feature type="region of interest" description="Disordered" evidence="1">
    <location>
        <begin position="1"/>
        <end position="30"/>
    </location>
</feature>
<evidence type="ECO:0000313" key="2">
    <source>
        <dbReference type="EMBL" id="PHH71998.1"/>
    </source>
</evidence>
<evidence type="ECO:0000256" key="1">
    <source>
        <dbReference type="SAM" id="MobiDB-lite"/>
    </source>
</evidence>
<keyword evidence="3" id="KW-1185">Reference proteome</keyword>
<dbReference type="STRING" id="2004952.A0A2C5Y1M1"/>
<comment type="caution">
    <text evidence="2">The sequence shown here is derived from an EMBL/GenBank/DDBJ whole genome shotgun (WGS) entry which is preliminary data.</text>
</comment>
<reference evidence="2 3" key="1">
    <citation type="submission" date="2017-06" db="EMBL/GenBank/DDBJ databases">
        <title>Ant-infecting Ophiocordyceps genomes reveal a high diversity of potential behavioral manipulation genes and a possible major role for enterotoxins.</title>
        <authorList>
            <person name="De Bekker C."/>
            <person name="Evans H.C."/>
            <person name="Brachmann A."/>
            <person name="Hughes D.P."/>
        </authorList>
    </citation>
    <scope>NUCLEOTIDE SEQUENCE [LARGE SCALE GENOMIC DNA]</scope>
    <source>
        <strain evidence="2 3">Map16</strain>
    </source>
</reference>
<dbReference type="Proteomes" id="UP000226431">
    <property type="component" value="Unassembled WGS sequence"/>
</dbReference>
<dbReference type="AlphaFoldDB" id="A0A2C5Y1M1"/>
<dbReference type="OrthoDB" id="66095at2759"/>
<organism evidence="2 3">
    <name type="scientific">Ophiocordyceps camponoti-rufipedis</name>
    <dbReference type="NCBI Taxonomy" id="2004952"/>
    <lineage>
        <taxon>Eukaryota</taxon>
        <taxon>Fungi</taxon>
        <taxon>Dikarya</taxon>
        <taxon>Ascomycota</taxon>
        <taxon>Pezizomycotina</taxon>
        <taxon>Sordariomycetes</taxon>
        <taxon>Hypocreomycetidae</taxon>
        <taxon>Hypocreales</taxon>
        <taxon>Ophiocordycipitaceae</taxon>
        <taxon>Ophiocordyceps</taxon>
    </lineage>
</organism>